<organism evidence="2 3">
    <name type="scientific">Prorocentrum cordatum</name>
    <dbReference type="NCBI Taxonomy" id="2364126"/>
    <lineage>
        <taxon>Eukaryota</taxon>
        <taxon>Sar</taxon>
        <taxon>Alveolata</taxon>
        <taxon>Dinophyceae</taxon>
        <taxon>Prorocentrales</taxon>
        <taxon>Prorocentraceae</taxon>
        <taxon>Prorocentrum</taxon>
    </lineage>
</organism>
<comment type="caution">
    <text evidence="2">The sequence shown here is derived from an EMBL/GenBank/DDBJ whole genome shotgun (WGS) entry which is preliminary data.</text>
</comment>
<keyword evidence="3" id="KW-1185">Reference proteome</keyword>
<evidence type="ECO:0000256" key="1">
    <source>
        <dbReference type="SAM" id="MobiDB-lite"/>
    </source>
</evidence>
<protein>
    <submittedName>
        <fullName evidence="2">Uncharacterized protein</fullName>
    </submittedName>
</protein>
<proteinExistence type="predicted"/>
<feature type="region of interest" description="Disordered" evidence="1">
    <location>
        <begin position="51"/>
        <end position="78"/>
    </location>
</feature>
<feature type="compositionally biased region" description="Polar residues" evidence="1">
    <location>
        <begin position="51"/>
        <end position="60"/>
    </location>
</feature>
<gene>
    <name evidence="2" type="ORF">PCOR1329_LOCUS78231</name>
</gene>
<reference evidence="2" key="1">
    <citation type="submission" date="2023-10" db="EMBL/GenBank/DDBJ databases">
        <authorList>
            <person name="Chen Y."/>
            <person name="Shah S."/>
            <person name="Dougan E. K."/>
            <person name="Thang M."/>
            <person name="Chan C."/>
        </authorList>
    </citation>
    <scope>NUCLEOTIDE SEQUENCE [LARGE SCALE GENOMIC DNA]</scope>
</reference>
<name>A0ABN9XMP0_9DINO</name>
<dbReference type="Proteomes" id="UP001189429">
    <property type="component" value="Unassembled WGS sequence"/>
</dbReference>
<sequence length="144" mass="15218">MVSEPVVLPTGSTAEMALAAVAATPAGPGNNDPVYNASLIELVRTTRSQTHSGLSLSSVRTGAPRRRRHDQSRNQLEYGRRSSNTLAKVIGLCACEAPINTSLAEDELAPTERSSIHFWVAIVCRCSGDLSSGSVETQVLANAI</sequence>
<evidence type="ECO:0000313" key="3">
    <source>
        <dbReference type="Proteomes" id="UP001189429"/>
    </source>
</evidence>
<evidence type="ECO:0000313" key="2">
    <source>
        <dbReference type="EMBL" id="CAK0901168.1"/>
    </source>
</evidence>
<dbReference type="EMBL" id="CAUYUJ010020893">
    <property type="protein sequence ID" value="CAK0901168.1"/>
    <property type="molecule type" value="Genomic_DNA"/>
</dbReference>
<accession>A0ABN9XMP0</accession>